<feature type="domain" description="HTH cro/C1-type" evidence="2">
    <location>
        <begin position="7"/>
        <end position="61"/>
    </location>
</feature>
<dbReference type="PANTHER" id="PTHR46558:SF12">
    <property type="entry name" value="DNA-BINDING PROTEIN"/>
    <property type="match status" value="1"/>
</dbReference>
<comment type="caution">
    <text evidence="3">The sequence shown here is derived from an EMBL/GenBank/DDBJ whole genome shotgun (WGS) entry which is preliminary data.</text>
</comment>
<dbReference type="Proteomes" id="UP000622405">
    <property type="component" value="Unassembled WGS sequence"/>
</dbReference>
<gene>
    <name evidence="3" type="ORF">GH811_01765</name>
</gene>
<accession>A0ABR6YT52</accession>
<dbReference type="SMART" id="SM00530">
    <property type="entry name" value="HTH_XRE"/>
    <property type="match status" value="1"/>
</dbReference>
<evidence type="ECO:0000256" key="1">
    <source>
        <dbReference type="ARBA" id="ARBA00023125"/>
    </source>
</evidence>
<organism evidence="3 4">
    <name type="scientific">Acetobacterium malicum</name>
    <dbReference type="NCBI Taxonomy" id="52692"/>
    <lineage>
        <taxon>Bacteria</taxon>
        <taxon>Bacillati</taxon>
        <taxon>Bacillota</taxon>
        <taxon>Clostridia</taxon>
        <taxon>Eubacteriales</taxon>
        <taxon>Eubacteriaceae</taxon>
        <taxon>Acetobacterium</taxon>
    </lineage>
</organism>
<name>A0ABR6YT52_9FIRM</name>
<dbReference type="InterPro" id="IPR010982">
    <property type="entry name" value="Lambda_DNA-bd_dom_sf"/>
</dbReference>
<dbReference type="PANTHER" id="PTHR46558">
    <property type="entry name" value="TRACRIPTIONAL REGULATORY PROTEIN-RELATED-RELATED"/>
    <property type="match status" value="1"/>
</dbReference>
<keyword evidence="1" id="KW-0238">DNA-binding</keyword>
<proteinExistence type="predicted"/>
<keyword evidence="4" id="KW-1185">Reference proteome</keyword>
<dbReference type="SUPFAM" id="SSF47413">
    <property type="entry name" value="lambda repressor-like DNA-binding domains"/>
    <property type="match status" value="1"/>
</dbReference>
<dbReference type="Gene3D" id="1.10.260.40">
    <property type="entry name" value="lambda repressor-like DNA-binding domains"/>
    <property type="match status" value="1"/>
</dbReference>
<dbReference type="CDD" id="cd00093">
    <property type="entry name" value="HTH_XRE"/>
    <property type="match status" value="1"/>
</dbReference>
<sequence>MGLENRLKEYRARNNLNQSDLGKLVGASRQTISLIERGDYSPSVILALKIARVFETTVEELFLYEEELTHEKTKFND</sequence>
<dbReference type="InterPro" id="IPR001387">
    <property type="entry name" value="Cro/C1-type_HTH"/>
</dbReference>
<evidence type="ECO:0000313" key="3">
    <source>
        <dbReference type="EMBL" id="MBC3898343.1"/>
    </source>
</evidence>
<protein>
    <submittedName>
        <fullName evidence="3">Helix-turn-helix domain-containing protein</fullName>
    </submittedName>
</protein>
<reference evidence="3 4" key="1">
    <citation type="journal article" date="2020" name="mSystems">
        <title>Defining Genomic and Predicted Metabolic Features of the Acetobacterium Genus.</title>
        <authorList>
            <person name="Ross D.E."/>
            <person name="Marshall C.W."/>
            <person name="Gulliver D."/>
            <person name="May H.D."/>
            <person name="Norman R.S."/>
        </authorList>
    </citation>
    <scope>NUCLEOTIDE SEQUENCE [LARGE SCALE GENOMIC DNA]</scope>
    <source>
        <strain evidence="3 4">DSM 4132</strain>
    </source>
</reference>
<evidence type="ECO:0000313" key="4">
    <source>
        <dbReference type="Proteomes" id="UP000622405"/>
    </source>
</evidence>
<dbReference type="EMBL" id="WJBE01000001">
    <property type="protein sequence ID" value="MBC3898343.1"/>
    <property type="molecule type" value="Genomic_DNA"/>
</dbReference>
<evidence type="ECO:0000259" key="2">
    <source>
        <dbReference type="PROSITE" id="PS50943"/>
    </source>
</evidence>
<dbReference type="PROSITE" id="PS50943">
    <property type="entry name" value="HTH_CROC1"/>
    <property type="match status" value="1"/>
</dbReference>
<dbReference type="Pfam" id="PF01381">
    <property type="entry name" value="HTH_3"/>
    <property type="match status" value="1"/>
</dbReference>